<name>W3X005_PESFW</name>
<dbReference type="HOGENOM" id="CLU_015936_2_1_1"/>
<dbReference type="PANTHER" id="PTHR35391">
    <property type="entry name" value="C2H2-TYPE DOMAIN-CONTAINING PROTEIN-RELATED"/>
    <property type="match status" value="1"/>
</dbReference>
<sequence>MKDDVIYQAAFQCTKSFEPLLSDPKIIEDSARFKVWVGNVGASRIGVNSLDFKLRDSSHIKNRILSLLDDLHECLNNADAIIKGERKPWDQCLEDSQVDDNEDEYIDALAKDSSNTSGFGTELDQIRADVAEIVNCLYQLSTTTQAPAPHDQYMIAHHLVIEDAYIRLDISAIMVYELRETSLALATRLAEANARRRRYWTFRQTRNNHKKDYPQFQLAAQEDDPEISSAIPLPESRKINTLDIPVPPPQSEDGTLECPYCFTVIFISTPQTWREHIYSDLRPYICLEESCRSAGQHYLTQNQWMEHVLQHHWRNWRCVFCPSATSFESSLDLRRHLESRHEDSVSNSSQVDILVQSGKQAKKLDTCTACPLCAETLQDAGVYRQHVGRHQEQVALLVFKDIKK</sequence>
<dbReference type="OMA" id="PKSENEP"/>
<evidence type="ECO:0000313" key="3">
    <source>
        <dbReference type="Proteomes" id="UP000030651"/>
    </source>
</evidence>
<dbReference type="KEGG" id="pfy:PFICI_09283"/>
<dbReference type="Proteomes" id="UP000030651">
    <property type="component" value="Unassembled WGS sequence"/>
</dbReference>
<dbReference type="eggNOG" id="ENOG502SJT8">
    <property type="taxonomic scope" value="Eukaryota"/>
</dbReference>
<dbReference type="RefSeq" id="XP_007836055.1">
    <property type="nucleotide sequence ID" value="XM_007837864.1"/>
</dbReference>
<gene>
    <name evidence="2" type="ORF">PFICI_09283</name>
</gene>
<dbReference type="InParanoid" id="W3X005"/>
<accession>W3X005</accession>
<feature type="domain" description="C2H2-type" evidence="1">
    <location>
        <begin position="368"/>
        <end position="390"/>
    </location>
</feature>
<dbReference type="AlphaFoldDB" id="W3X005"/>
<dbReference type="PANTHER" id="PTHR35391:SF7">
    <property type="entry name" value="C2H2-TYPE DOMAIN-CONTAINING PROTEIN"/>
    <property type="match status" value="1"/>
</dbReference>
<dbReference type="EMBL" id="KI912114">
    <property type="protein sequence ID" value="ETS79430.1"/>
    <property type="molecule type" value="Genomic_DNA"/>
</dbReference>
<evidence type="ECO:0000259" key="1">
    <source>
        <dbReference type="SMART" id="SM00355"/>
    </source>
</evidence>
<feature type="domain" description="C2H2-type" evidence="1">
    <location>
        <begin position="284"/>
        <end position="311"/>
    </location>
</feature>
<reference evidence="3" key="1">
    <citation type="journal article" date="2015" name="BMC Genomics">
        <title>Genomic and transcriptomic analysis of the endophytic fungus Pestalotiopsis fici reveals its lifestyle and high potential for synthesis of natural products.</title>
        <authorList>
            <person name="Wang X."/>
            <person name="Zhang X."/>
            <person name="Liu L."/>
            <person name="Xiang M."/>
            <person name="Wang W."/>
            <person name="Sun X."/>
            <person name="Che Y."/>
            <person name="Guo L."/>
            <person name="Liu G."/>
            <person name="Guo L."/>
            <person name="Wang C."/>
            <person name="Yin W.B."/>
            <person name="Stadler M."/>
            <person name="Zhang X."/>
            <person name="Liu X."/>
        </authorList>
    </citation>
    <scope>NUCLEOTIDE SEQUENCE [LARGE SCALE GENOMIC DNA]</scope>
    <source>
        <strain evidence="3">W106-1 / CGMCC3.15140</strain>
    </source>
</reference>
<proteinExistence type="predicted"/>
<organism evidence="2 3">
    <name type="scientific">Pestalotiopsis fici (strain W106-1 / CGMCC3.15140)</name>
    <dbReference type="NCBI Taxonomy" id="1229662"/>
    <lineage>
        <taxon>Eukaryota</taxon>
        <taxon>Fungi</taxon>
        <taxon>Dikarya</taxon>
        <taxon>Ascomycota</taxon>
        <taxon>Pezizomycotina</taxon>
        <taxon>Sordariomycetes</taxon>
        <taxon>Xylariomycetidae</taxon>
        <taxon>Amphisphaeriales</taxon>
        <taxon>Sporocadaceae</taxon>
        <taxon>Pestalotiopsis</taxon>
    </lineage>
</organism>
<evidence type="ECO:0000313" key="2">
    <source>
        <dbReference type="EMBL" id="ETS79430.1"/>
    </source>
</evidence>
<dbReference type="OrthoDB" id="6133115at2759"/>
<dbReference type="InterPro" id="IPR013087">
    <property type="entry name" value="Znf_C2H2_type"/>
</dbReference>
<protein>
    <recommendedName>
        <fullName evidence="1">C2H2-type domain-containing protein</fullName>
    </recommendedName>
</protein>
<feature type="domain" description="C2H2-type" evidence="1">
    <location>
        <begin position="316"/>
        <end position="341"/>
    </location>
</feature>
<dbReference type="Pfam" id="PF26082">
    <property type="entry name" value="zf-C2H2_AcuF"/>
    <property type="match status" value="1"/>
</dbReference>
<dbReference type="SMART" id="SM00355">
    <property type="entry name" value="ZnF_C2H2"/>
    <property type="match status" value="3"/>
</dbReference>
<dbReference type="InterPro" id="IPR058925">
    <property type="entry name" value="zf-C2H2_AcuF"/>
</dbReference>
<dbReference type="STRING" id="1229662.W3X005"/>
<keyword evidence="3" id="KW-1185">Reference proteome</keyword>
<dbReference type="GeneID" id="19274296"/>